<gene>
    <name evidence="3" type="ORF">GCM10009851_37670</name>
</gene>
<dbReference type="InterPro" id="IPR029058">
    <property type="entry name" value="AB_hydrolase_fold"/>
</dbReference>
<evidence type="ECO:0000256" key="1">
    <source>
        <dbReference type="SAM" id="MobiDB-lite"/>
    </source>
</evidence>
<dbReference type="GO" id="GO:0016787">
    <property type="term" value="F:hydrolase activity"/>
    <property type="evidence" value="ECO:0007669"/>
    <property type="project" value="UniProtKB-KW"/>
</dbReference>
<evidence type="ECO:0000313" key="4">
    <source>
        <dbReference type="Proteomes" id="UP001500929"/>
    </source>
</evidence>
<comment type="caution">
    <text evidence="3">The sequence shown here is derived from an EMBL/GenBank/DDBJ whole genome shotgun (WGS) entry which is preliminary data.</text>
</comment>
<dbReference type="Gene3D" id="3.40.50.1820">
    <property type="entry name" value="alpha/beta hydrolase"/>
    <property type="match status" value="1"/>
</dbReference>
<dbReference type="InterPro" id="IPR000073">
    <property type="entry name" value="AB_hydrolase_1"/>
</dbReference>
<evidence type="ECO:0000313" key="3">
    <source>
        <dbReference type="EMBL" id="GAA2248695.1"/>
    </source>
</evidence>
<organism evidence="3 4">
    <name type="scientific">Herbiconiux moechotypicola</name>
    <dbReference type="NCBI Taxonomy" id="637393"/>
    <lineage>
        <taxon>Bacteria</taxon>
        <taxon>Bacillati</taxon>
        <taxon>Actinomycetota</taxon>
        <taxon>Actinomycetes</taxon>
        <taxon>Micrococcales</taxon>
        <taxon>Microbacteriaceae</taxon>
        <taxon>Herbiconiux</taxon>
    </lineage>
</organism>
<sequence>MVRYDLRDTGESTTRPPGSPDYGGDDLVADLRGLVAVLGRGPAHVAGLSMGGALAQQLAAEHPGSVASLTLLSTTAIDPSDPAEELPGITPELEEYFEVLAERPAPADRESAFRAALADERAFGGTLPIDVDRLRAISDSVFDRSVDLAAAGNHGMLGGSESERPRLARVVAPTLVVHGTEDPLFPLEHGRSLARRIRGARLLEVPGLGHQFPPPPSWDVIVPGILRHVAAAGAPRP</sequence>
<dbReference type="PANTHER" id="PTHR43433:SF5">
    <property type="entry name" value="AB HYDROLASE-1 DOMAIN-CONTAINING PROTEIN"/>
    <property type="match status" value="1"/>
</dbReference>
<dbReference type="SUPFAM" id="SSF53474">
    <property type="entry name" value="alpha/beta-Hydrolases"/>
    <property type="match status" value="1"/>
</dbReference>
<keyword evidence="4" id="KW-1185">Reference proteome</keyword>
<name>A0ABN3E5E6_9MICO</name>
<keyword evidence="3" id="KW-0378">Hydrolase</keyword>
<proteinExistence type="predicted"/>
<dbReference type="Pfam" id="PF00561">
    <property type="entry name" value="Abhydrolase_1"/>
    <property type="match status" value="1"/>
</dbReference>
<reference evidence="3 4" key="1">
    <citation type="journal article" date="2019" name="Int. J. Syst. Evol. Microbiol.">
        <title>The Global Catalogue of Microorganisms (GCM) 10K type strain sequencing project: providing services to taxonomists for standard genome sequencing and annotation.</title>
        <authorList>
            <consortium name="The Broad Institute Genomics Platform"/>
            <consortium name="The Broad Institute Genome Sequencing Center for Infectious Disease"/>
            <person name="Wu L."/>
            <person name="Ma J."/>
        </authorList>
    </citation>
    <scope>NUCLEOTIDE SEQUENCE [LARGE SCALE GENOMIC DNA]</scope>
    <source>
        <strain evidence="3 4">JCM 16117</strain>
    </source>
</reference>
<dbReference type="EMBL" id="BAAAQY010000014">
    <property type="protein sequence ID" value="GAA2248695.1"/>
    <property type="molecule type" value="Genomic_DNA"/>
</dbReference>
<dbReference type="Proteomes" id="UP001500929">
    <property type="component" value="Unassembled WGS sequence"/>
</dbReference>
<protein>
    <submittedName>
        <fullName evidence="3">Alpha/beta hydrolase</fullName>
    </submittedName>
</protein>
<accession>A0ABN3E5E6</accession>
<dbReference type="PRINTS" id="PR00111">
    <property type="entry name" value="ABHYDROLASE"/>
</dbReference>
<dbReference type="PANTHER" id="PTHR43433">
    <property type="entry name" value="HYDROLASE, ALPHA/BETA FOLD FAMILY PROTEIN"/>
    <property type="match status" value="1"/>
</dbReference>
<feature type="compositionally biased region" description="Basic and acidic residues" evidence="1">
    <location>
        <begin position="1"/>
        <end position="10"/>
    </location>
</feature>
<feature type="region of interest" description="Disordered" evidence="1">
    <location>
        <begin position="1"/>
        <end position="24"/>
    </location>
</feature>
<evidence type="ECO:0000259" key="2">
    <source>
        <dbReference type="Pfam" id="PF00561"/>
    </source>
</evidence>
<feature type="domain" description="AB hydrolase-1" evidence="2">
    <location>
        <begin position="3"/>
        <end position="210"/>
    </location>
</feature>
<dbReference type="InterPro" id="IPR050471">
    <property type="entry name" value="AB_hydrolase"/>
</dbReference>